<dbReference type="KEGG" id="hhb:Hhub_2189"/>
<evidence type="ECO:0000313" key="2">
    <source>
        <dbReference type="Proteomes" id="UP000066737"/>
    </source>
</evidence>
<proteinExistence type="predicted"/>
<dbReference type="STRING" id="1407499.HHUB_2189"/>
<reference evidence="2" key="1">
    <citation type="journal article" date="2016" name="Environ. Microbiol.">
        <title>The complete genome of a viable archaeum isolated from 123-million-year-old rock salt.</title>
        <authorList>
            <person name="Jaakkola S.T."/>
            <person name="Pfeiffer F."/>
            <person name="Ravantti J.J."/>
            <person name="Guo Q."/>
            <person name="Liu Y."/>
            <person name="Chen X."/>
            <person name="Ma H."/>
            <person name="Yang C."/>
            <person name="Oksanen H.M."/>
            <person name="Bamford D.H."/>
        </authorList>
    </citation>
    <scope>NUCLEOTIDE SEQUENCE</scope>
    <source>
        <strain evidence="2">JI20-1</strain>
    </source>
</reference>
<evidence type="ECO:0000313" key="1">
    <source>
        <dbReference type="EMBL" id="CQH55147.1"/>
    </source>
</evidence>
<dbReference type="Proteomes" id="UP000066737">
    <property type="component" value="Chromosome I"/>
</dbReference>
<sequence length="252" mass="27040">MSPTRRLNNASTKQVSADVAKTVREIGEGDVVVINRDGRTWLVTDVAEVSVADDDTDRREKRAVRMQSHRGTEPDAATVALVLVSYPGHKEAAVHVLDAANRLEEDSVYAVDHVEILDPEPTWVVVQRAGTTDAFHLPAPVPAARGDALPACGGRPGDVDPEEYRLVSRTVITPGPQICRDCARRQRPRELETVACPDCERNIASGLFQGPRVQGVTGLRVECPESDCSFTGLVDLPTVSSDSDGGPEGGVA</sequence>
<accession>A0A0U5H3J8</accession>
<name>A0A0U5H3J8_9EURY</name>
<dbReference type="AlphaFoldDB" id="A0A0U5H3J8"/>
<organism evidence="1 2">
    <name type="scientific">Halobacterium hubeiense</name>
    <dbReference type="NCBI Taxonomy" id="1407499"/>
    <lineage>
        <taxon>Archaea</taxon>
        <taxon>Methanobacteriati</taxon>
        <taxon>Methanobacteriota</taxon>
        <taxon>Stenosarchaea group</taxon>
        <taxon>Halobacteria</taxon>
        <taxon>Halobacteriales</taxon>
        <taxon>Halobacteriaceae</taxon>
        <taxon>Halobacterium</taxon>
    </lineage>
</organism>
<protein>
    <submittedName>
        <fullName evidence="1">Uncharacterized protein</fullName>
    </submittedName>
</protein>
<dbReference type="EMBL" id="LN831302">
    <property type="protein sequence ID" value="CQH55147.1"/>
    <property type="molecule type" value="Genomic_DNA"/>
</dbReference>
<gene>
    <name evidence="1" type="ORF">HHUB_2189</name>
</gene>
<keyword evidence="2" id="KW-1185">Reference proteome</keyword>